<dbReference type="InterPro" id="IPR036259">
    <property type="entry name" value="MFS_trans_sf"/>
</dbReference>
<dbReference type="EMBL" id="KV417629">
    <property type="protein sequence ID" value="KZP13691.1"/>
    <property type="molecule type" value="Genomic_DNA"/>
</dbReference>
<dbReference type="Gene3D" id="1.20.1250.20">
    <property type="entry name" value="MFS general substrate transporter like domains"/>
    <property type="match status" value="1"/>
</dbReference>
<evidence type="ECO:0000313" key="2">
    <source>
        <dbReference type="EMBL" id="KZP13691.1"/>
    </source>
</evidence>
<organism evidence="2 3">
    <name type="scientific">Athelia psychrophila</name>
    <dbReference type="NCBI Taxonomy" id="1759441"/>
    <lineage>
        <taxon>Eukaryota</taxon>
        <taxon>Fungi</taxon>
        <taxon>Dikarya</taxon>
        <taxon>Basidiomycota</taxon>
        <taxon>Agaricomycotina</taxon>
        <taxon>Agaricomycetes</taxon>
        <taxon>Agaricomycetidae</taxon>
        <taxon>Atheliales</taxon>
        <taxon>Atheliaceae</taxon>
        <taxon>Athelia</taxon>
    </lineage>
</organism>
<dbReference type="AlphaFoldDB" id="A0A166CIK3"/>
<evidence type="ECO:0000313" key="3">
    <source>
        <dbReference type="Proteomes" id="UP000076532"/>
    </source>
</evidence>
<feature type="region of interest" description="Disordered" evidence="1">
    <location>
        <begin position="59"/>
        <end position="106"/>
    </location>
</feature>
<evidence type="ECO:0000256" key="1">
    <source>
        <dbReference type="SAM" id="MobiDB-lite"/>
    </source>
</evidence>
<dbReference type="STRING" id="436010.A0A166CIK3"/>
<protein>
    <submittedName>
        <fullName evidence="2">Uncharacterized protein</fullName>
    </submittedName>
</protein>
<accession>A0A166CIK3</accession>
<sequence>MTAVFAAQGLGNLTAALVSLISVPAYKGQSLADSVPNYDYVLIGLGCVSAITALLLPPHHPKDPRFHHGRRVQHQAGTHHLDSTPTPSTSSPPRPLAATSLPISPERQDPHWHVLVLVRP</sequence>
<name>A0A166CIK3_9AGAM</name>
<keyword evidence="3" id="KW-1185">Reference proteome</keyword>
<dbReference type="Proteomes" id="UP000076532">
    <property type="component" value="Unassembled WGS sequence"/>
</dbReference>
<proteinExistence type="predicted"/>
<reference evidence="2 3" key="1">
    <citation type="journal article" date="2016" name="Mol. Biol. Evol.">
        <title>Comparative Genomics of Early-Diverging Mushroom-Forming Fungi Provides Insights into the Origins of Lignocellulose Decay Capabilities.</title>
        <authorList>
            <person name="Nagy L.G."/>
            <person name="Riley R."/>
            <person name="Tritt A."/>
            <person name="Adam C."/>
            <person name="Daum C."/>
            <person name="Floudas D."/>
            <person name="Sun H."/>
            <person name="Yadav J.S."/>
            <person name="Pangilinan J."/>
            <person name="Larsson K.H."/>
            <person name="Matsuura K."/>
            <person name="Barry K."/>
            <person name="Labutti K."/>
            <person name="Kuo R."/>
            <person name="Ohm R.A."/>
            <person name="Bhattacharya S.S."/>
            <person name="Shirouzu T."/>
            <person name="Yoshinaga Y."/>
            <person name="Martin F.M."/>
            <person name="Grigoriev I.V."/>
            <person name="Hibbett D.S."/>
        </authorList>
    </citation>
    <scope>NUCLEOTIDE SEQUENCE [LARGE SCALE GENOMIC DNA]</scope>
    <source>
        <strain evidence="2 3">CBS 109695</strain>
    </source>
</reference>
<gene>
    <name evidence="2" type="ORF">FIBSPDRAFT_960379</name>
</gene>